<feature type="binding site" evidence="9">
    <location>
        <position position="321"/>
    </location>
    <ligand>
        <name>Mg(2+)</name>
        <dbReference type="ChEBI" id="CHEBI:18420"/>
        <label>1</label>
    </ligand>
</feature>
<evidence type="ECO:0000256" key="4">
    <source>
        <dbReference type="ARBA" id="ARBA00022723"/>
    </source>
</evidence>
<dbReference type="Gene3D" id="3.60.10.10">
    <property type="entry name" value="Endonuclease/exonuclease/phosphatase"/>
    <property type="match status" value="1"/>
</dbReference>
<dbReference type="GO" id="GO:0046872">
    <property type="term" value="F:metal ion binding"/>
    <property type="evidence" value="ECO:0007669"/>
    <property type="project" value="UniProtKB-KW"/>
</dbReference>
<keyword evidence="7 9" id="KW-0460">Magnesium</keyword>
<comment type="cofactor">
    <cofactor evidence="9">
        <name>Mg(2+)</name>
        <dbReference type="ChEBI" id="CHEBI:18420"/>
    </cofactor>
    <cofactor evidence="9">
        <name>Mn(2+)</name>
        <dbReference type="ChEBI" id="CHEBI:29035"/>
    </cofactor>
    <text evidence="9">Probably binds two magnesium or manganese ions per subunit.</text>
</comment>
<dbReference type="SUPFAM" id="SSF56219">
    <property type="entry name" value="DNase I-like"/>
    <property type="match status" value="1"/>
</dbReference>
<evidence type="ECO:0000256" key="11">
    <source>
        <dbReference type="SAM" id="Coils"/>
    </source>
</evidence>
<evidence type="ECO:0000256" key="9">
    <source>
        <dbReference type="PIRSR" id="PIRSR604808-2"/>
    </source>
</evidence>
<dbReference type="AlphaFoldDB" id="A0AAD1WTI6"/>
<dbReference type="CDD" id="cd09076">
    <property type="entry name" value="L1-EN"/>
    <property type="match status" value="1"/>
</dbReference>
<organism evidence="14 15">
    <name type="scientific">Pelobates cultripes</name>
    <name type="common">Western spadefoot toad</name>
    <dbReference type="NCBI Taxonomy" id="61616"/>
    <lineage>
        <taxon>Eukaryota</taxon>
        <taxon>Metazoa</taxon>
        <taxon>Chordata</taxon>
        <taxon>Craniata</taxon>
        <taxon>Vertebrata</taxon>
        <taxon>Euteleostomi</taxon>
        <taxon>Amphibia</taxon>
        <taxon>Batrachia</taxon>
        <taxon>Anura</taxon>
        <taxon>Pelobatoidea</taxon>
        <taxon>Pelobatidae</taxon>
        <taxon>Pelobates</taxon>
    </lineage>
</organism>
<name>A0AAD1WTI6_PELCU</name>
<evidence type="ECO:0000256" key="3">
    <source>
        <dbReference type="ARBA" id="ARBA00012115"/>
    </source>
</evidence>
<dbReference type="GO" id="GO:0003906">
    <property type="term" value="F:DNA-(apurinic or apyrimidinic site) endonuclease activity"/>
    <property type="evidence" value="ECO:0007669"/>
    <property type="project" value="TreeGrafter"/>
</dbReference>
<feature type="binding site" evidence="9">
    <location>
        <position position="216"/>
    </location>
    <ligand>
        <name>Mg(2+)</name>
        <dbReference type="ChEBI" id="CHEBI:18420"/>
        <label>1</label>
    </ligand>
</feature>
<gene>
    <name evidence="14" type="ORF">PECUL_23A003687</name>
</gene>
<keyword evidence="5" id="KW-0227">DNA damage</keyword>
<evidence type="ECO:0000256" key="8">
    <source>
        <dbReference type="ARBA" id="ARBA00023204"/>
    </source>
</evidence>
<dbReference type="PANTHER" id="PTHR22748">
    <property type="entry name" value="AP ENDONUCLEASE"/>
    <property type="match status" value="1"/>
</dbReference>
<feature type="binding site" evidence="9">
    <location>
        <position position="187"/>
    </location>
    <ligand>
        <name>Mg(2+)</name>
        <dbReference type="ChEBI" id="CHEBI:18420"/>
        <label>1</label>
    </ligand>
</feature>
<dbReference type="PANTHER" id="PTHR22748:SF26">
    <property type="entry name" value="ENDONUCLEASE_EXONUCLEASE_PHOSPHATASE DOMAIN-CONTAINING PROTEIN"/>
    <property type="match status" value="1"/>
</dbReference>
<keyword evidence="6" id="KW-0378">Hydrolase</keyword>
<keyword evidence="8" id="KW-0234">DNA repair</keyword>
<dbReference type="InterPro" id="IPR036691">
    <property type="entry name" value="Endo/exonu/phosph_ase_sf"/>
</dbReference>
<comment type="catalytic activity">
    <reaction evidence="1">
        <text>Exonucleolytic cleavage in the 3'- to 5'-direction to yield nucleoside 5'-phosphates.</text>
        <dbReference type="EC" id="3.1.11.2"/>
    </reaction>
</comment>
<sequence length="399" mass="44715">MDDFVSTPAEQRGTGHVDKMAPTSPSAGESMEGSEGDNALTIIRQELSQISAQMLTKVDTGNLLHEFRTAVREEISALLTDLAAVEVRVDALETEAQVCRNQHWATGLVTTRQGNLLLTLRRQVEDLENRSRRQNIRIRGLPEPDWGDWWGPRDTTKSVDLTTDGAAGGLVGSWGVLSRALRIWTNNVRGLNAPERRSHLLRSLWVNRASIAFLQETHFRGSDHPALRDSRFPTGCFANHSSTKKAGVAILFARHILFCCLETKGDPNGRYLFIKGTIADRRNTFASIYAPNTSQHRFLSKTLKLLDHFREGLLIVAGDLNVPLDLRMDTSKGRISHSDLCRRVTHNAIRAAGLADAWRILHPEDKGFTYYSPVHRGHSRLDYILVAQEFLHLLQTCDI</sequence>
<accession>A0AAD1WTI6</accession>
<proteinExistence type="inferred from homology"/>
<evidence type="ECO:0000256" key="10">
    <source>
        <dbReference type="PIRSR" id="PIRSR604808-3"/>
    </source>
</evidence>
<dbReference type="Pfam" id="PF03372">
    <property type="entry name" value="Exo_endo_phos"/>
    <property type="match status" value="1"/>
</dbReference>
<dbReference type="Proteomes" id="UP001295444">
    <property type="component" value="Chromosome 11"/>
</dbReference>
<evidence type="ECO:0000313" key="15">
    <source>
        <dbReference type="Proteomes" id="UP001295444"/>
    </source>
</evidence>
<dbReference type="EC" id="3.1.11.2" evidence="3"/>
<evidence type="ECO:0000256" key="5">
    <source>
        <dbReference type="ARBA" id="ARBA00022763"/>
    </source>
</evidence>
<feature type="region of interest" description="Disordered" evidence="12">
    <location>
        <begin position="1"/>
        <end position="35"/>
    </location>
</feature>
<evidence type="ECO:0000256" key="2">
    <source>
        <dbReference type="ARBA" id="ARBA00007092"/>
    </source>
</evidence>
<dbReference type="EMBL" id="OW240922">
    <property type="protein sequence ID" value="CAH2321600.1"/>
    <property type="molecule type" value="Genomic_DNA"/>
</dbReference>
<feature type="site" description="Transition state stabilizer" evidence="10">
    <location>
        <position position="321"/>
    </location>
</feature>
<keyword evidence="4 9" id="KW-0479">Metal-binding</keyword>
<feature type="domain" description="Endonuclease/exonuclease/phosphatase" evidence="13">
    <location>
        <begin position="187"/>
        <end position="388"/>
    </location>
</feature>
<dbReference type="InterPro" id="IPR004808">
    <property type="entry name" value="AP_endonuc_1"/>
</dbReference>
<evidence type="ECO:0000256" key="6">
    <source>
        <dbReference type="ARBA" id="ARBA00022801"/>
    </source>
</evidence>
<keyword evidence="15" id="KW-1185">Reference proteome</keyword>
<dbReference type="InterPro" id="IPR005135">
    <property type="entry name" value="Endo/exonuclease/phosphatase"/>
</dbReference>
<dbReference type="GO" id="GO:0008081">
    <property type="term" value="F:phosphoric diester hydrolase activity"/>
    <property type="evidence" value="ECO:0007669"/>
    <property type="project" value="TreeGrafter"/>
</dbReference>
<evidence type="ECO:0000256" key="7">
    <source>
        <dbReference type="ARBA" id="ARBA00022842"/>
    </source>
</evidence>
<evidence type="ECO:0000256" key="12">
    <source>
        <dbReference type="SAM" id="MobiDB-lite"/>
    </source>
</evidence>
<evidence type="ECO:0000256" key="1">
    <source>
        <dbReference type="ARBA" id="ARBA00000493"/>
    </source>
</evidence>
<dbReference type="GO" id="GO:0005634">
    <property type="term" value="C:nucleus"/>
    <property type="evidence" value="ECO:0007669"/>
    <property type="project" value="TreeGrafter"/>
</dbReference>
<keyword evidence="9" id="KW-0464">Manganese</keyword>
<evidence type="ECO:0000259" key="13">
    <source>
        <dbReference type="Pfam" id="PF03372"/>
    </source>
</evidence>
<keyword evidence="11" id="KW-0175">Coiled coil</keyword>
<feature type="binding site" evidence="9">
    <location>
        <position position="319"/>
    </location>
    <ligand>
        <name>Mg(2+)</name>
        <dbReference type="ChEBI" id="CHEBI:18420"/>
        <label>1</label>
    </ligand>
</feature>
<feature type="site" description="Important for catalytic activity" evidence="10">
    <location>
        <position position="382"/>
    </location>
</feature>
<reference evidence="14" key="1">
    <citation type="submission" date="2022-03" db="EMBL/GenBank/DDBJ databases">
        <authorList>
            <person name="Alioto T."/>
            <person name="Alioto T."/>
            <person name="Gomez Garrido J."/>
        </authorList>
    </citation>
    <scope>NUCLEOTIDE SEQUENCE</scope>
</reference>
<evidence type="ECO:0000313" key="14">
    <source>
        <dbReference type="EMBL" id="CAH2321600.1"/>
    </source>
</evidence>
<feature type="coiled-coil region" evidence="11">
    <location>
        <begin position="75"/>
        <end position="137"/>
    </location>
</feature>
<dbReference type="GO" id="GO:0008311">
    <property type="term" value="F:double-stranded DNA 3'-5' DNA exonuclease activity"/>
    <property type="evidence" value="ECO:0007669"/>
    <property type="project" value="UniProtKB-EC"/>
</dbReference>
<protein>
    <recommendedName>
        <fullName evidence="3">exodeoxyribonuclease III</fullName>
        <ecNumber evidence="3">3.1.11.2</ecNumber>
    </recommendedName>
</protein>
<dbReference type="GO" id="GO:0006284">
    <property type="term" value="P:base-excision repair"/>
    <property type="evidence" value="ECO:0007669"/>
    <property type="project" value="TreeGrafter"/>
</dbReference>
<comment type="similarity">
    <text evidence="2">Belongs to the DNA repair enzymes AP/ExoA family.</text>
</comment>